<accession>A0A8S9H4G7</accession>
<organism evidence="1 2">
    <name type="scientific">Brassica cretica</name>
    <name type="common">Mustard</name>
    <dbReference type="NCBI Taxonomy" id="69181"/>
    <lineage>
        <taxon>Eukaryota</taxon>
        <taxon>Viridiplantae</taxon>
        <taxon>Streptophyta</taxon>
        <taxon>Embryophyta</taxon>
        <taxon>Tracheophyta</taxon>
        <taxon>Spermatophyta</taxon>
        <taxon>Magnoliopsida</taxon>
        <taxon>eudicotyledons</taxon>
        <taxon>Gunneridae</taxon>
        <taxon>Pentapetalae</taxon>
        <taxon>rosids</taxon>
        <taxon>malvids</taxon>
        <taxon>Brassicales</taxon>
        <taxon>Brassicaceae</taxon>
        <taxon>Brassiceae</taxon>
        <taxon>Brassica</taxon>
    </lineage>
</organism>
<sequence length="117" mass="12898">MACNSSDCESGCYGHKKVAVESFYVKCKMRSVKCKCKASMTFGDGGSDNGNEEVAKDMTHGEVRAPCIFHNQFRYVAVKDDGVENVEIHKCIHQSPCRLSSTRMRLLWGRTGGKGLG</sequence>
<reference evidence="1" key="1">
    <citation type="submission" date="2019-12" db="EMBL/GenBank/DDBJ databases">
        <title>Genome sequencing and annotation of Brassica cretica.</title>
        <authorList>
            <person name="Studholme D.J."/>
            <person name="Sarris P.F."/>
        </authorList>
    </citation>
    <scope>NUCLEOTIDE SEQUENCE</scope>
    <source>
        <strain evidence="1">PFS-001/15</strain>
        <tissue evidence="1">Leaf</tissue>
    </source>
</reference>
<evidence type="ECO:0000313" key="1">
    <source>
        <dbReference type="EMBL" id="KAF2553881.1"/>
    </source>
</evidence>
<protein>
    <submittedName>
        <fullName evidence="1">Uncharacterized protein</fullName>
    </submittedName>
</protein>
<name>A0A8S9H4G7_BRACR</name>
<evidence type="ECO:0000313" key="2">
    <source>
        <dbReference type="Proteomes" id="UP000712281"/>
    </source>
</evidence>
<dbReference type="Proteomes" id="UP000712281">
    <property type="component" value="Unassembled WGS sequence"/>
</dbReference>
<dbReference type="AlphaFoldDB" id="A0A8S9H4G7"/>
<gene>
    <name evidence="1" type="ORF">F2Q68_00037961</name>
</gene>
<proteinExistence type="predicted"/>
<dbReference type="EMBL" id="QGKW02001988">
    <property type="protein sequence ID" value="KAF2553881.1"/>
    <property type="molecule type" value="Genomic_DNA"/>
</dbReference>
<comment type="caution">
    <text evidence="1">The sequence shown here is derived from an EMBL/GenBank/DDBJ whole genome shotgun (WGS) entry which is preliminary data.</text>
</comment>